<comment type="caution">
    <text evidence="1">The sequence shown here is derived from an EMBL/GenBank/DDBJ whole genome shotgun (WGS) entry which is preliminary data.</text>
</comment>
<proteinExistence type="predicted"/>
<evidence type="ECO:0000313" key="1">
    <source>
        <dbReference type="EMBL" id="KAI5653176.1"/>
    </source>
</evidence>
<dbReference type="EMBL" id="CM044707">
    <property type="protein sequence ID" value="KAI5653176.1"/>
    <property type="molecule type" value="Genomic_DNA"/>
</dbReference>
<sequence>MIRVEHKVPLENFPKGTRMFGAIAWGQILYRELVHVGMDVVGHSAKSANDKFKSMSQRMKSNSHKDTGKHLIICSREVSSSKQRELKAQFKEFMSTRQNFQKTGQQDIPSQKSDMIASNQVKPIYKDEKLEEDEFRHKFRSI</sequence>
<name>A0ACC0A0Y4_CATRO</name>
<keyword evidence="2" id="KW-1185">Reference proteome</keyword>
<reference evidence="2" key="1">
    <citation type="journal article" date="2023" name="Nat. Plants">
        <title>Single-cell RNA sequencing provides a high-resolution roadmap for understanding the multicellular compartmentation of specialized metabolism.</title>
        <authorList>
            <person name="Sun S."/>
            <person name="Shen X."/>
            <person name="Li Y."/>
            <person name="Li Y."/>
            <person name="Wang S."/>
            <person name="Li R."/>
            <person name="Zhang H."/>
            <person name="Shen G."/>
            <person name="Guo B."/>
            <person name="Wei J."/>
            <person name="Xu J."/>
            <person name="St-Pierre B."/>
            <person name="Chen S."/>
            <person name="Sun C."/>
        </authorList>
    </citation>
    <scope>NUCLEOTIDE SEQUENCE [LARGE SCALE GENOMIC DNA]</scope>
</reference>
<protein>
    <submittedName>
        <fullName evidence="1">Uncharacterized protein</fullName>
    </submittedName>
</protein>
<organism evidence="1 2">
    <name type="scientific">Catharanthus roseus</name>
    <name type="common">Madagascar periwinkle</name>
    <name type="synonym">Vinca rosea</name>
    <dbReference type="NCBI Taxonomy" id="4058"/>
    <lineage>
        <taxon>Eukaryota</taxon>
        <taxon>Viridiplantae</taxon>
        <taxon>Streptophyta</taxon>
        <taxon>Embryophyta</taxon>
        <taxon>Tracheophyta</taxon>
        <taxon>Spermatophyta</taxon>
        <taxon>Magnoliopsida</taxon>
        <taxon>eudicotyledons</taxon>
        <taxon>Gunneridae</taxon>
        <taxon>Pentapetalae</taxon>
        <taxon>asterids</taxon>
        <taxon>lamiids</taxon>
        <taxon>Gentianales</taxon>
        <taxon>Apocynaceae</taxon>
        <taxon>Rauvolfioideae</taxon>
        <taxon>Vinceae</taxon>
        <taxon>Catharanthinae</taxon>
        <taxon>Catharanthus</taxon>
    </lineage>
</organism>
<accession>A0ACC0A0Y4</accession>
<evidence type="ECO:0000313" key="2">
    <source>
        <dbReference type="Proteomes" id="UP001060085"/>
    </source>
</evidence>
<gene>
    <name evidence="1" type="ORF">M9H77_30363</name>
</gene>
<dbReference type="Proteomes" id="UP001060085">
    <property type="component" value="Linkage Group LG07"/>
</dbReference>